<keyword evidence="5 6" id="KW-0472">Membrane</keyword>
<evidence type="ECO:0000256" key="5">
    <source>
        <dbReference type="ARBA" id="ARBA00023136"/>
    </source>
</evidence>
<evidence type="ECO:0000313" key="8">
    <source>
        <dbReference type="Proteomes" id="UP001151518"/>
    </source>
</evidence>
<comment type="caution">
    <text evidence="7">The sequence shown here is derived from an EMBL/GenBank/DDBJ whole genome shotgun (WGS) entry which is preliminary data.</text>
</comment>
<feature type="transmembrane region" description="Helical" evidence="6">
    <location>
        <begin position="460"/>
        <end position="479"/>
    </location>
</feature>
<evidence type="ECO:0000313" key="7">
    <source>
        <dbReference type="EMBL" id="KAJ2680979.1"/>
    </source>
</evidence>
<keyword evidence="4 6" id="KW-1133">Transmembrane helix</keyword>
<evidence type="ECO:0000256" key="6">
    <source>
        <dbReference type="SAM" id="Phobius"/>
    </source>
</evidence>
<feature type="transmembrane region" description="Helical" evidence="6">
    <location>
        <begin position="491"/>
        <end position="512"/>
    </location>
</feature>
<organism evidence="7 8">
    <name type="scientific">Coemansia spiralis</name>
    <dbReference type="NCBI Taxonomy" id="417178"/>
    <lineage>
        <taxon>Eukaryota</taxon>
        <taxon>Fungi</taxon>
        <taxon>Fungi incertae sedis</taxon>
        <taxon>Zoopagomycota</taxon>
        <taxon>Kickxellomycotina</taxon>
        <taxon>Kickxellomycetes</taxon>
        <taxon>Kickxellales</taxon>
        <taxon>Kickxellaceae</taxon>
        <taxon>Coemansia</taxon>
    </lineage>
</organism>
<dbReference type="PANTHER" id="PTHR21535:SF51">
    <property type="entry name" value="MANGANESE RESISTANCE PROTEIN MNR2"/>
    <property type="match status" value="1"/>
</dbReference>
<dbReference type="GO" id="GO:0010961">
    <property type="term" value="P:intracellular magnesium ion homeostasis"/>
    <property type="evidence" value="ECO:0007669"/>
    <property type="project" value="TreeGrafter"/>
</dbReference>
<gene>
    <name evidence="7" type="primary">MNR2_1</name>
    <name evidence="7" type="ORF">GGI25_000285</name>
</gene>
<reference evidence="7" key="1">
    <citation type="submission" date="2022-07" db="EMBL/GenBank/DDBJ databases">
        <title>Phylogenomic reconstructions and comparative analyses of Kickxellomycotina fungi.</title>
        <authorList>
            <person name="Reynolds N.K."/>
            <person name="Stajich J.E."/>
            <person name="Barry K."/>
            <person name="Grigoriev I.V."/>
            <person name="Crous P."/>
            <person name="Smith M.E."/>
        </authorList>
    </citation>
    <scope>NUCLEOTIDE SEQUENCE</scope>
    <source>
        <strain evidence="7">NRRL 3115</strain>
    </source>
</reference>
<dbReference type="InterPro" id="IPR045863">
    <property type="entry name" value="CorA_TM1_TM2"/>
</dbReference>
<protein>
    <submittedName>
        <fullName evidence="7">CorA metal ion transporter</fullName>
    </submittedName>
</protein>
<evidence type="ECO:0000256" key="4">
    <source>
        <dbReference type="ARBA" id="ARBA00022989"/>
    </source>
</evidence>
<dbReference type="Gene3D" id="3.30.460.20">
    <property type="entry name" value="CorA soluble domain-like"/>
    <property type="match status" value="1"/>
</dbReference>
<dbReference type="InterPro" id="IPR002523">
    <property type="entry name" value="MgTranspt_CorA/ZnTranspt_ZntB"/>
</dbReference>
<dbReference type="Gene3D" id="1.20.58.340">
    <property type="entry name" value="Magnesium transport protein CorA, transmembrane region"/>
    <property type="match status" value="2"/>
</dbReference>
<dbReference type="PANTHER" id="PTHR21535">
    <property type="entry name" value="MAGNESIUM AND COBALT TRANSPORT PROTEIN/MITOCHONDRIAL IMPORT INNER MEMBRANE TRANSLOCASE SUBUNIT TIM8"/>
    <property type="match status" value="1"/>
</dbReference>
<evidence type="ECO:0000256" key="2">
    <source>
        <dbReference type="ARBA" id="ARBA00009765"/>
    </source>
</evidence>
<dbReference type="AlphaFoldDB" id="A0A9W8L1K4"/>
<comment type="similarity">
    <text evidence="2">Belongs to the CorA metal ion transporter (MIT) (TC 1.A.35) family.</text>
</comment>
<dbReference type="GO" id="GO:0015095">
    <property type="term" value="F:magnesium ion transmembrane transporter activity"/>
    <property type="evidence" value="ECO:0007669"/>
    <property type="project" value="TreeGrafter"/>
</dbReference>
<evidence type="ECO:0000256" key="1">
    <source>
        <dbReference type="ARBA" id="ARBA00004141"/>
    </source>
</evidence>
<dbReference type="EMBL" id="JANBTW010000002">
    <property type="protein sequence ID" value="KAJ2680979.1"/>
    <property type="molecule type" value="Genomic_DNA"/>
</dbReference>
<name>A0A9W8L1K4_9FUNG</name>
<keyword evidence="3 6" id="KW-0812">Transmembrane</keyword>
<dbReference type="InterPro" id="IPR045861">
    <property type="entry name" value="CorA_cytoplasmic_dom"/>
</dbReference>
<proteinExistence type="inferred from homology"/>
<dbReference type="GO" id="GO:0016020">
    <property type="term" value="C:membrane"/>
    <property type="evidence" value="ECO:0007669"/>
    <property type="project" value="UniProtKB-SubCell"/>
</dbReference>
<comment type="subcellular location">
    <subcellularLocation>
        <location evidence="1">Membrane</location>
        <topology evidence="1">Multi-pass membrane protein</topology>
    </subcellularLocation>
</comment>
<dbReference type="Pfam" id="PF01544">
    <property type="entry name" value="CorA"/>
    <property type="match status" value="1"/>
</dbReference>
<dbReference type="SUPFAM" id="SSF143865">
    <property type="entry name" value="CorA soluble domain-like"/>
    <property type="match status" value="1"/>
</dbReference>
<dbReference type="SUPFAM" id="SSF144083">
    <property type="entry name" value="Magnesium transport protein CorA, transmembrane region"/>
    <property type="match status" value="1"/>
</dbReference>
<dbReference type="OrthoDB" id="29879at2759"/>
<dbReference type="Proteomes" id="UP001151518">
    <property type="component" value="Unassembled WGS sequence"/>
</dbReference>
<evidence type="ECO:0000256" key="3">
    <source>
        <dbReference type="ARBA" id="ARBA00022692"/>
    </source>
</evidence>
<sequence>MQRDSGHIKSGNMLDSSHNALESSVLWMHGFDIEHKSDQCMERAAYLQDTSNPQTGSTAQQAQCSPSIQAKAASRVLSDRAYRINRYMFYSTETGAIFGKSLSALTHSDKGIDGLIDAVLEEAYSDNNQSPSDSCGCFWIDIMQANEQELNELGDIFELHPLTIQDIIHGCSRDKIDRFASYTFIAYRAINNKEEMAVANQTGGQPDCGYCHSCLDGSSINNWKCSNMDEETNNRRRFSCAGLLDNAGYEKESKGEAMVFIIMKQNYVLSFHSGGQRHVVERVLQRLSAMQAVAIENEQNKNLDAEPLLRLVEYPPYIVYAMLDEITDQLSPEIADIEQQVDEIDQLVLVLSHGQHEQMLRQMGEQRRWILQTWQVAQAKPAVVAVLIEQLEATVDKRLPAVCAEVKQYLGDIHSHLVAGIDACARAEAVLARSHSNYLAKISLELSRATVDSNSTAERWTMLGTIVVPINIVTSFLGVNLKVPGQDRDDTVNFFVVLACMLLYTFITLAFWRWRQLA</sequence>
<accession>A0A9W8L1K4</accession>